<dbReference type="Gene3D" id="3.90.1310.10">
    <property type="entry name" value="Penicillin-binding protein 2a (Domain 2)"/>
    <property type="match status" value="1"/>
</dbReference>
<sequence>MKKKTNKRQMRARHPERNRQRFGIFLFWLSLVALLAFVCRFAYVAVVGSVDSKHLAAYRASQYARKTALQAKRGSIVDRNGQAIAEDASTYTIYAIIDQNYTQNGKKLYVSDKAKTAAVLAKYLPLSEAKILAYLNPKKKTFQVEFGAAGTRLSLSTRKEIEAEHLPGIHFTDSPSRLYPNGVFASYTVGLTQTNATNKNQPLVGVMGLEKEFNAQLAGTNGYQTAQVDNYGYRLPKAKVKTKPAKNGGTVKSTLDSSLQSYLETLLASVQTKYKQASVTGVVMNAKTGEILAAGQRPTFDPSTMEGLEQGSSWQNMLVEDTYEPGSVMKVFNLAGAIQSGTFQPNTYYNSSGVKVASTTIHDWNHVGFGEIPFSQALPRSSNVGFVHIVQQMGEANQAKTLKDFGFGQKTGITLPNEATGGYNLSNAVTRAVMGYGQSINVTQMQILQAATAIANKGTMVQPRVVTKVTDPDGKVINYKRKVVGHPISATTAETVLDEMRDTINKPYGTGVTYKIAGADVAAKTGTANIANPKGGYLPGETNQLHSLLAMAPASDPQFIVYLTLKQNTAMTTPAVNVLNTIYHPLMTRLLALDAGNTATPAAETVTVPAAVNDSLTAATAALNKKALTASVVGTGNRIVQQLPAAGTQALRSARVVLLTNGAMTMPDVSGWSKSDVLKLAQLTGKKFKLQGAGYASAQSLKAGSLLGTGTVTVTFQKTD</sequence>
<gene>
    <name evidence="16" type="ORF">FC75_GL000317</name>
</gene>
<protein>
    <submittedName>
        <fullName evidence="16">Cell division protein FtsI</fullName>
    </submittedName>
</protein>
<dbReference type="PROSITE" id="PS51178">
    <property type="entry name" value="PASTA"/>
    <property type="match status" value="1"/>
</dbReference>
<evidence type="ECO:0000256" key="5">
    <source>
        <dbReference type="ARBA" id="ARBA00022692"/>
    </source>
</evidence>
<evidence type="ECO:0000256" key="12">
    <source>
        <dbReference type="ARBA" id="ARBA00023306"/>
    </source>
</evidence>
<dbReference type="Pfam" id="PF00905">
    <property type="entry name" value="Transpeptidase"/>
    <property type="match status" value="1"/>
</dbReference>
<evidence type="ECO:0000256" key="3">
    <source>
        <dbReference type="ARBA" id="ARBA00022475"/>
    </source>
</evidence>
<keyword evidence="5" id="KW-0812">Transmembrane</keyword>
<evidence type="ECO:0000256" key="10">
    <source>
        <dbReference type="ARBA" id="ARBA00023136"/>
    </source>
</evidence>
<keyword evidence="3" id="KW-1003">Cell membrane</keyword>
<dbReference type="GO" id="GO:0009252">
    <property type="term" value="P:peptidoglycan biosynthetic process"/>
    <property type="evidence" value="ECO:0007669"/>
    <property type="project" value="UniProtKB-KW"/>
</dbReference>
<dbReference type="RefSeq" id="WP_056988915.1">
    <property type="nucleotide sequence ID" value="NZ_AYZJ01000009.1"/>
</dbReference>
<organism evidence="16 17">
    <name type="scientific">Lacticaseibacillus camelliae DSM 22697 = JCM 13995</name>
    <dbReference type="NCBI Taxonomy" id="1423730"/>
    <lineage>
        <taxon>Bacteria</taxon>
        <taxon>Bacillati</taxon>
        <taxon>Bacillota</taxon>
        <taxon>Bacilli</taxon>
        <taxon>Lactobacillales</taxon>
        <taxon>Lactobacillaceae</taxon>
        <taxon>Lacticaseibacillus</taxon>
    </lineage>
</organism>
<evidence type="ECO:0000256" key="2">
    <source>
        <dbReference type="ARBA" id="ARBA00007171"/>
    </source>
</evidence>
<dbReference type="Gene3D" id="3.40.710.10">
    <property type="entry name" value="DD-peptidase/beta-lactamase superfamily"/>
    <property type="match status" value="1"/>
</dbReference>
<dbReference type="PATRIC" id="fig|1423730.4.peg.333"/>
<dbReference type="STRING" id="1423730.FC75_GL000317"/>
<dbReference type="PANTHER" id="PTHR30627:SF26">
    <property type="entry name" value="PENICILLIN-BINDING PROTEIN 2B"/>
    <property type="match status" value="1"/>
</dbReference>
<dbReference type="Gene3D" id="2.20.70.70">
    <property type="match status" value="1"/>
</dbReference>
<dbReference type="Pfam" id="PF03793">
    <property type="entry name" value="PASTA"/>
    <property type="match status" value="1"/>
</dbReference>
<evidence type="ECO:0000313" key="17">
    <source>
        <dbReference type="Proteomes" id="UP000050865"/>
    </source>
</evidence>
<dbReference type="SUPFAM" id="SSF54184">
    <property type="entry name" value="Penicillin-binding protein 2x (pbp-2x), c-terminal domain"/>
    <property type="match status" value="2"/>
</dbReference>
<evidence type="ECO:0000256" key="4">
    <source>
        <dbReference type="ARBA" id="ARBA00022618"/>
    </source>
</evidence>
<dbReference type="SMART" id="SM00740">
    <property type="entry name" value="PASTA"/>
    <property type="match status" value="2"/>
</dbReference>
<dbReference type="FunFam" id="3.40.710.10:FF:000095">
    <property type="entry name" value="Penicillin-binding protein 2x"/>
    <property type="match status" value="1"/>
</dbReference>
<keyword evidence="10" id="KW-0472">Membrane</keyword>
<dbReference type="SUPFAM" id="SSF56601">
    <property type="entry name" value="beta-lactamase/transpeptidase-like"/>
    <property type="match status" value="1"/>
</dbReference>
<dbReference type="InterPro" id="IPR005311">
    <property type="entry name" value="PBP_dimer"/>
</dbReference>
<dbReference type="CDD" id="cd06575">
    <property type="entry name" value="PASTA_Pbp2x-like_2"/>
    <property type="match status" value="1"/>
</dbReference>
<dbReference type="PANTHER" id="PTHR30627">
    <property type="entry name" value="PEPTIDOGLYCAN D,D-TRANSPEPTIDASE"/>
    <property type="match status" value="1"/>
</dbReference>
<dbReference type="GO" id="GO:0008360">
    <property type="term" value="P:regulation of cell shape"/>
    <property type="evidence" value="ECO:0007669"/>
    <property type="project" value="UniProtKB-KW"/>
</dbReference>
<dbReference type="AlphaFoldDB" id="A0A0R2FB12"/>
<keyword evidence="13" id="KW-0961">Cell wall biogenesis/degradation</keyword>
<dbReference type="Pfam" id="PF03717">
    <property type="entry name" value="PBP_dimer"/>
    <property type="match status" value="1"/>
</dbReference>
<keyword evidence="12" id="KW-0131">Cell cycle</keyword>
<keyword evidence="4 16" id="KW-0132">Cell division</keyword>
<evidence type="ECO:0000259" key="15">
    <source>
        <dbReference type="PROSITE" id="PS51178"/>
    </source>
</evidence>
<dbReference type="InterPro" id="IPR012338">
    <property type="entry name" value="Beta-lactam/transpept-like"/>
</dbReference>
<keyword evidence="6" id="KW-0677">Repeat</keyword>
<evidence type="ECO:0000256" key="9">
    <source>
        <dbReference type="ARBA" id="ARBA00022989"/>
    </source>
</evidence>
<dbReference type="GO" id="GO:0071555">
    <property type="term" value="P:cell wall organization"/>
    <property type="evidence" value="ECO:0007669"/>
    <property type="project" value="UniProtKB-KW"/>
</dbReference>
<keyword evidence="9" id="KW-1133">Transmembrane helix</keyword>
<keyword evidence="8" id="KW-0573">Peptidoglycan synthesis</keyword>
<dbReference type="GO" id="GO:0046677">
    <property type="term" value="P:response to antibiotic"/>
    <property type="evidence" value="ECO:0007669"/>
    <property type="project" value="UniProtKB-KW"/>
</dbReference>
<evidence type="ECO:0000256" key="14">
    <source>
        <dbReference type="ARBA" id="ARBA00055980"/>
    </source>
</evidence>
<evidence type="ECO:0000256" key="13">
    <source>
        <dbReference type="ARBA" id="ARBA00023316"/>
    </source>
</evidence>
<evidence type="ECO:0000256" key="7">
    <source>
        <dbReference type="ARBA" id="ARBA00022960"/>
    </source>
</evidence>
<comment type="caution">
    <text evidence="16">The sequence shown here is derived from an EMBL/GenBank/DDBJ whole genome shotgun (WGS) entry which is preliminary data.</text>
</comment>
<comment type="similarity">
    <text evidence="2">Belongs to the transpeptidase family.</text>
</comment>
<dbReference type="GO" id="GO:0008658">
    <property type="term" value="F:penicillin binding"/>
    <property type="evidence" value="ECO:0007669"/>
    <property type="project" value="InterPro"/>
</dbReference>
<dbReference type="InterPro" id="IPR005543">
    <property type="entry name" value="PASTA_dom"/>
</dbReference>
<accession>A0A0R2FB12</accession>
<dbReference type="GO" id="GO:0051301">
    <property type="term" value="P:cell division"/>
    <property type="evidence" value="ECO:0007669"/>
    <property type="project" value="UniProtKB-KW"/>
</dbReference>
<keyword evidence="11" id="KW-0046">Antibiotic resistance</keyword>
<reference evidence="16 17" key="1">
    <citation type="journal article" date="2015" name="Genome Announc.">
        <title>Expanding the biotechnology potential of lactobacilli through comparative genomics of 213 strains and associated genera.</title>
        <authorList>
            <person name="Sun Z."/>
            <person name="Harris H.M."/>
            <person name="McCann A."/>
            <person name="Guo C."/>
            <person name="Argimon S."/>
            <person name="Zhang W."/>
            <person name="Yang X."/>
            <person name="Jeffery I.B."/>
            <person name="Cooney J.C."/>
            <person name="Kagawa T.F."/>
            <person name="Liu W."/>
            <person name="Song Y."/>
            <person name="Salvetti E."/>
            <person name="Wrobel A."/>
            <person name="Rasinkangas P."/>
            <person name="Parkhill J."/>
            <person name="Rea M.C."/>
            <person name="O'Sullivan O."/>
            <person name="Ritari J."/>
            <person name="Douillard F.P."/>
            <person name="Paul Ross R."/>
            <person name="Yang R."/>
            <person name="Briner A.E."/>
            <person name="Felis G.E."/>
            <person name="de Vos W.M."/>
            <person name="Barrangou R."/>
            <person name="Klaenhammer T.R."/>
            <person name="Caufield P.W."/>
            <person name="Cui Y."/>
            <person name="Zhang H."/>
            <person name="O'Toole P.W."/>
        </authorList>
    </citation>
    <scope>NUCLEOTIDE SEQUENCE [LARGE SCALE GENOMIC DNA]</scope>
    <source>
        <strain evidence="16 17">DSM 22697</strain>
    </source>
</reference>
<dbReference type="SUPFAM" id="SSF56519">
    <property type="entry name" value="Penicillin binding protein dimerisation domain"/>
    <property type="match status" value="1"/>
</dbReference>
<evidence type="ECO:0000256" key="11">
    <source>
        <dbReference type="ARBA" id="ARBA00023251"/>
    </source>
</evidence>
<keyword evidence="17" id="KW-1185">Reference proteome</keyword>
<dbReference type="Gene3D" id="3.30.70.2110">
    <property type="match status" value="1"/>
</dbReference>
<evidence type="ECO:0000313" key="16">
    <source>
        <dbReference type="EMBL" id="KRN25586.1"/>
    </source>
</evidence>
<comment type="subcellular location">
    <subcellularLocation>
        <location evidence="1">Cell membrane</location>
        <topology evidence="1">Single-pass membrane protein</topology>
    </subcellularLocation>
</comment>
<evidence type="ECO:0000256" key="1">
    <source>
        <dbReference type="ARBA" id="ARBA00004162"/>
    </source>
</evidence>
<dbReference type="InterPro" id="IPR050515">
    <property type="entry name" value="Beta-lactam/transpept"/>
</dbReference>
<keyword evidence="7" id="KW-0133">Cell shape</keyword>
<evidence type="ECO:0000256" key="6">
    <source>
        <dbReference type="ARBA" id="ARBA00022737"/>
    </source>
</evidence>
<dbReference type="GO" id="GO:0005886">
    <property type="term" value="C:plasma membrane"/>
    <property type="evidence" value="ECO:0007669"/>
    <property type="project" value="UniProtKB-SubCell"/>
</dbReference>
<comment type="function">
    <text evidence="14">A transpeptidase that forms peptide cross-links between adjacent glycan strands in cell wall peptidoglycan (PG). Part of the divisome machinery that synthesizes the septal cross wall. Beta-lactams inactivate the PBPs by acylating an essential serine residue in the active site of these proteins.</text>
</comment>
<dbReference type="InterPro" id="IPR036138">
    <property type="entry name" value="PBP_dimer_sf"/>
</dbReference>
<feature type="domain" description="PASTA" evidence="15">
    <location>
        <begin position="660"/>
        <end position="718"/>
    </location>
</feature>
<dbReference type="Proteomes" id="UP000050865">
    <property type="component" value="Unassembled WGS sequence"/>
</dbReference>
<proteinExistence type="inferred from homology"/>
<name>A0A0R2FB12_9LACO</name>
<evidence type="ECO:0000256" key="8">
    <source>
        <dbReference type="ARBA" id="ARBA00022984"/>
    </source>
</evidence>
<dbReference type="InterPro" id="IPR001460">
    <property type="entry name" value="PCN-bd_Tpept"/>
</dbReference>
<dbReference type="EMBL" id="AYZJ01000009">
    <property type="protein sequence ID" value="KRN25586.1"/>
    <property type="molecule type" value="Genomic_DNA"/>
</dbReference>
<dbReference type="CDD" id="cd06576">
    <property type="entry name" value="PASTA_Pbp2x-like_1"/>
    <property type="match status" value="1"/>
</dbReference>